<evidence type="ECO:0000256" key="5">
    <source>
        <dbReference type="ARBA" id="ARBA00022692"/>
    </source>
</evidence>
<evidence type="ECO:0000256" key="7">
    <source>
        <dbReference type="ARBA" id="ARBA00023004"/>
    </source>
</evidence>
<dbReference type="PANTHER" id="PTHR23501">
    <property type="entry name" value="MAJOR FACILITATOR SUPERFAMILY"/>
    <property type="match status" value="1"/>
</dbReference>
<reference evidence="13" key="1">
    <citation type="journal article" date="2020" name="BMC Genomics">
        <title>Correction to: Identification and distribution of gene clusters required for synthesis of sphingolipid metabolism inhibitors in diverse species of the filamentous fungus Fusarium.</title>
        <authorList>
            <person name="Kim H.S."/>
            <person name="Lohmar J.M."/>
            <person name="Busman M."/>
            <person name="Brown D.W."/>
            <person name="Naumann T.A."/>
            <person name="Divon H.H."/>
            <person name="Lysoe E."/>
            <person name="Uhlig S."/>
            <person name="Proctor R.H."/>
        </authorList>
    </citation>
    <scope>NUCLEOTIDE SEQUENCE</scope>
    <source>
        <strain evidence="13">NRRL 22465</strain>
    </source>
</reference>
<evidence type="ECO:0000256" key="9">
    <source>
        <dbReference type="ARBA" id="ARBA00023136"/>
    </source>
</evidence>
<keyword evidence="3" id="KW-0813">Transport</keyword>
<evidence type="ECO:0000256" key="3">
    <source>
        <dbReference type="ARBA" id="ARBA00022448"/>
    </source>
</evidence>
<dbReference type="InterPro" id="IPR011701">
    <property type="entry name" value="MFS"/>
</dbReference>
<feature type="transmembrane region" description="Helical" evidence="12">
    <location>
        <begin position="423"/>
        <end position="440"/>
    </location>
</feature>
<feature type="transmembrane region" description="Helical" evidence="12">
    <location>
        <begin position="480"/>
        <end position="507"/>
    </location>
</feature>
<evidence type="ECO:0000256" key="4">
    <source>
        <dbReference type="ARBA" id="ARBA00022496"/>
    </source>
</evidence>
<evidence type="ECO:0000256" key="11">
    <source>
        <dbReference type="SAM" id="MobiDB-lite"/>
    </source>
</evidence>
<dbReference type="OrthoDB" id="4078873at2759"/>
<feature type="transmembrane region" description="Helical" evidence="12">
    <location>
        <begin position="231"/>
        <end position="251"/>
    </location>
</feature>
<keyword evidence="9 12" id="KW-0472">Membrane</keyword>
<keyword evidence="4" id="KW-0410">Iron transport</keyword>
<evidence type="ECO:0000256" key="6">
    <source>
        <dbReference type="ARBA" id="ARBA00022989"/>
    </source>
</evidence>
<gene>
    <name evidence="13" type="ORF">FZEAL_6332</name>
</gene>
<feature type="transmembrane region" description="Helical" evidence="12">
    <location>
        <begin position="286"/>
        <end position="305"/>
    </location>
</feature>
<dbReference type="GO" id="GO:0005886">
    <property type="term" value="C:plasma membrane"/>
    <property type="evidence" value="ECO:0007669"/>
    <property type="project" value="TreeGrafter"/>
</dbReference>
<keyword evidence="10" id="KW-0325">Glycoprotein</keyword>
<evidence type="ECO:0000256" key="10">
    <source>
        <dbReference type="ARBA" id="ARBA00023180"/>
    </source>
</evidence>
<feature type="transmembrane region" description="Helical" evidence="12">
    <location>
        <begin position="392"/>
        <end position="411"/>
    </location>
</feature>
<dbReference type="Proteomes" id="UP000635477">
    <property type="component" value="Unassembled WGS sequence"/>
</dbReference>
<comment type="subcellular location">
    <subcellularLocation>
        <location evidence="1">Membrane</location>
        <topology evidence="1">Multi-pass membrane protein</topology>
    </subcellularLocation>
</comment>
<dbReference type="FunFam" id="1.20.1250.20:FF:000302">
    <property type="entry name" value="MFS siderochrome iron transporter MirB"/>
    <property type="match status" value="1"/>
</dbReference>
<protein>
    <recommendedName>
        <fullName evidence="15">Siderophore iron transporter mirB</fullName>
    </recommendedName>
</protein>
<feature type="transmembrane region" description="Helical" evidence="12">
    <location>
        <begin position="142"/>
        <end position="164"/>
    </location>
</feature>
<feature type="transmembrane region" description="Helical" evidence="12">
    <location>
        <begin position="106"/>
        <end position="130"/>
    </location>
</feature>
<feature type="transmembrane region" description="Helical" evidence="12">
    <location>
        <begin position="74"/>
        <end position="94"/>
    </location>
</feature>
<evidence type="ECO:0000256" key="1">
    <source>
        <dbReference type="ARBA" id="ARBA00004141"/>
    </source>
</evidence>
<organism evidence="13 14">
    <name type="scientific">Fusarium zealandicum</name>
    <dbReference type="NCBI Taxonomy" id="1053134"/>
    <lineage>
        <taxon>Eukaryota</taxon>
        <taxon>Fungi</taxon>
        <taxon>Dikarya</taxon>
        <taxon>Ascomycota</taxon>
        <taxon>Pezizomycotina</taxon>
        <taxon>Sordariomycetes</taxon>
        <taxon>Hypocreomycetidae</taxon>
        <taxon>Hypocreales</taxon>
        <taxon>Nectriaceae</taxon>
        <taxon>Fusarium</taxon>
        <taxon>Fusarium staphyleae species complex</taxon>
    </lineage>
</organism>
<dbReference type="GO" id="GO:0010106">
    <property type="term" value="P:cellular response to iron ion starvation"/>
    <property type="evidence" value="ECO:0007669"/>
    <property type="project" value="UniProtKB-ARBA"/>
</dbReference>
<evidence type="ECO:0000256" key="8">
    <source>
        <dbReference type="ARBA" id="ARBA00023065"/>
    </source>
</evidence>
<feature type="transmembrane region" description="Helical" evidence="12">
    <location>
        <begin position="446"/>
        <end position="468"/>
    </location>
</feature>
<proteinExistence type="inferred from homology"/>
<feature type="transmembrane region" description="Helical" evidence="12">
    <location>
        <begin position="559"/>
        <end position="578"/>
    </location>
</feature>
<evidence type="ECO:0008006" key="15">
    <source>
        <dbReference type="Google" id="ProtNLM"/>
    </source>
</evidence>
<reference evidence="13" key="2">
    <citation type="submission" date="2020-05" db="EMBL/GenBank/DDBJ databases">
        <authorList>
            <person name="Kim H.-S."/>
            <person name="Proctor R.H."/>
            <person name="Brown D.W."/>
        </authorList>
    </citation>
    <scope>NUCLEOTIDE SEQUENCE</scope>
    <source>
        <strain evidence="13">NRRL 22465</strain>
    </source>
</reference>
<dbReference type="FunFam" id="1.20.1250.20:FF:000284">
    <property type="entry name" value="Siderophore iron transporter mirB"/>
    <property type="match status" value="1"/>
</dbReference>
<keyword evidence="8" id="KW-0406">Ion transport</keyword>
<dbReference type="SUPFAM" id="SSF103473">
    <property type="entry name" value="MFS general substrate transporter"/>
    <property type="match status" value="2"/>
</dbReference>
<comment type="caution">
    <text evidence="13">The sequence shown here is derived from an EMBL/GenBank/DDBJ whole genome shotgun (WGS) entry which is preliminary data.</text>
</comment>
<dbReference type="Gene3D" id="1.20.1250.20">
    <property type="entry name" value="MFS general substrate transporter like domains"/>
    <property type="match status" value="2"/>
</dbReference>
<dbReference type="GO" id="GO:0022857">
    <property type="term" value="F:transmembrane transporter activity"/>
    <property type="evidence" value="ECO:0007669"/>
    <property type="project" value="InterPro"/>
</dbReference>
<dbReference type="EMBL" id="JABEYC010000460">
    <property type="protein sequence ID" value="KAF4977099.1"/>
    <property type="molecule type" value="Genomic_DNA"/>
</dbReference>
<dbReference type="Pfam" id="PF07690">
    <property type="entry name" value="MFS_1"/>
    <property type="match status" value="1"/>
</dbReference>
<feature type="transmembrane region" description="Helical" evidence="12">
    <location>
        <begin position="317"/>
        <end position="338"/>
    </location>
</feature>
<evidence type="ECO:0000256" key="12">
    <source>
        <dbReference type="SAM" id="Phobius"/>
    </source>
</evidence>
<keyword evidence="14" id="KW-1185">Reference proteome</keyword>
<sequence>MSILDKLRGRNSANSDHDNSDVVTDTVVNTDKETSAGLPDQVDQGHESSAPSEDVQNGVQEIQAITITWGKKSLAALLCLIWLLFFTSGMRLSIFTSTLPYLTSEWAAHSLLNTIYIVSGAMTSACYIPMAKALDVWGRAEGFLLMVAFATLGMIMMAAANSLATFCAAQIFYSVGFNGLIYCVGVLAADATSLKNRGLAFAFTSSPYMITAFAGSKAAEAFVVNVNNWRWGFGCFCIILPCVSIPLYGILKYHLHQAMKSGVIHRHKSERTLAQKLKYFVVEFDLMGIFLFGAGLVIFLLPFNLAAMAPKQWKTDYIIAMLVVGFVLLVCFGLWEYFLSPRPFLRGKFLTDRTVVAACLIDMTYQASYATWNHYFQSFLQVVCNLTVSEAGYVNSTFQVVSGVLLFIIGWGVRKTGYFKWQFYWAVPLYVFALGLMMHFRQPNQYIGYIVMCEIFISMGGSVFILIMQLAVLAAVEHQYVAAALATLYVSGGIGSSIGSAISGAIWTNTFLPELMRTLPESELPNVALIYGDLVTQLSYPVGSETRIIIQKAYGYGQIRMLGAGVGIASLCFFWTAMMRNINVKKTKQTKGVVF</sequence>
<evidence type="ECO:0000256" key="2">
    <source>
        <dbReference type="ARBA" id="ARBA00008335"/>
    </source>
</evidence>
<comment type="similarity">
    <text evidence="2">Belongs to the major facilitator superfamily.</text>
</comment>
<feature type="transmembrane region" description="Helical" evidence="12">
    <location>
        <begin position="170"/>
        <end position="188"/>
    </location>
</feature>
<dbReference type="PANTHER" id="PTHR23501:SF50">
    <property type="entry name" value="MFS SIDEROCHROME IRON TRANSPORTER MIRB (AFU_ORTHOLOGUE AFUA_3G03640)-RELATED"/>
    <property type="match status" value="1"/>
</dbReference>
<evidence type="ECO:0000313" key="13">
    <source>
        <dbReference type="EMBL" id="KAF4977099.1"/>
    </source>
</evidence>
<dbReference type="GO" id="GO:0006826">
    <property type="term" value="P:iron ion transport"/>
    <property type="evidence" value="ECO:0007669"/>
    <property type="project" value="UniProtKB-KW"/>
</dbReference>
<name>A0A8H4XJL0_9HYPO</name>
<keyword evidence="6 12" id="KW-1133">Transmembrane helix</keyword>
<keyword evidence="5 12" id="KW-0812">Transmembrane</keyword>
<feature type="transmembrane region" description="Helical" evidence="12">
    <location>
        <begin position="200"/>
        <end position="219"/>
    </location>
</feature>
<accession>A0A8H4XJL0</accession>
<dbReference type="AlphaFoldDB" id="A0A8H4XJL0"/>
<dbReference type="InterPro" id="IPR036259">
    <property type="entry name" value="MFS_trans_sf"/>
</dbReference>
<evidence type="ECO:0000313" key="14">
    <source>
        <dbReference type="Proteomes" id="UP000635477"/>
    </source>
</evidence>
<feature type="region of interest" description="Disordered" evidence="11">
    <location>
        <begin position="1"/>
        <end position="55"/>
    </location>
</feature>
<keyword evidence="7" id="KW-0408">Iron</keyword>